<evidence type="ECO:0000256" key="8">
    <source>
        <dbReference type="PIRSR" id="PIRSR001434-2"/>
    </source>
</evidence>
<name>A0A0C4YMQ3_9BURK</name>
<evidence type="ECO:0000256" key="9">
    <source>
        <dbReference type="RuleBase" id="RU362118"/>
    </source>
</evidence>
<keyword evidence="3 8" id="KW-0663">Pyridoxal phosphate</keyword>
<evidence type="ECO:0000313" key="10">
    <source>
        <dbReference type="EMBL" id="AJG23845.1"/>
    </source>
</evidence>
<dbReference type="Proteomes" id="UP000031843">
    <property type="component" value="Chromosome secondary"/>
</dbReference>
<comment type="catalytic activity">
    <reaction evidence="6">
        <text>L,L-cystathionine + H2O = L-homocysteine + pyruvate + NH4(+)</text>
        <dbReference type="Rhea" id="RHEA:13965"/>
        <dbReference type="ChEBI" id="CHEBI:15361"/>
        <dbReference type="ChEBI" id="CHEBI:15377"/>
        <dbReference type="ChEBI" id="CHEBI:28938"/>
        <dbReference type="ChEBI" id="CHEBI:58161"/>
        <dbReference type="ChEBI" id="CHEBI:58199"/>
    </reaction>
</comment>
<dbReference type="InterPro" id="IPR015422">
    <property type="entry name" value="PyrdxlP-dep_Trfase_small"/>
</dbReference>
<dbReference type="AlphaFoldDB" id="A0A0C4YMQ3"/>
<dbReference type="InterPro" id="IPR054542">
    <property type="entry name" value="Cys_met_metab_PP"/>
</dbReference>
<evidence type="ECO:0000256" key="6">
    <source>
        <dbReference type="ARBA" id="ARBA00047517"/>
    </source>
</evidence>
<dbReference type="SUPFAM" id="SSF53383">
    <property type="entry name" value="PLP-dependent transferases"/>
    <property type="match status" value="1"/>
</dbReference>
<protein>
    <submittedName>
        <fullName evidence="10">Cystathionine beta-lyase</fullName>
        <ecNumber evidence="10">4.4.1.8</ecNumber>
    </submittedName>
</protein>
<gene>
    <name evidence="10" type="ORF">RR42_s2263</name>
</gene>
<comment type="pathway">
    <text evidence="5">Amino-acid biosynthesis; L-methionine biosynthesis via de novo pathway; L-homocysteine from L-cystathionine: step 1/1.</text>
</comment>
<dbReference type="EC" id="4.4.1.8" evidence="10"/>
<accession>A0A0C4YMQ3</accession>
<dbReference type="FunFam" id="3.40.640.10:FF:000046">
    <property type="entry name" value="Cystathionine gamma-lyase"/>
    <property type="match status" value="1"/>
</dbReference>
<comment type="catalytic activity">
    <reaction evidence="7">
        <text>an S-substituted L-cysteine + H2O = a thiol + pyruvate + NH4(+)</text>
        <dbReference type="Rhea" id="RHEA:18121"/>
        <dbReference type="ChEBI" id="CHEBI:15361"/>
        <dbReference type="ChEBI" id="CHEBI:15377"/>
        <dbReference type="ChEBI" id="CHEBI:28938"/>
        <dbReference type="ChEBI" id="CHEBI:29256"/>
        <dbReference type="ChEBI" id="CHEBI:58717"/>
        <dbReference type="EC" id="4.4.1.13"/>
    </reaction>
</comment>
<dbReference type="STRING" id="68895.RR42_s2263"/>
<comment type="similarity">
    <text evidence="2 9">Belongs to the trans-sulfuration enzymes family.</text>
</comment>
<reference evidence="10 11" key="1">
    <citation type="journal article" date="2015" name="Genome Announc.">
        <title>Complete Genome Sequence of Cupriavidus basilensis 4G11, Isolated from the Oak Ridge Field Research Center Site.</title>
        <authorList>
            <person name="Ray J."/>
            <person name="Waters R.J."/>
            <person name="Skerker J.M."/>
            <person name="Kuehl J.V."/>
            <person name="Price M.N."/>
            <person name="Huang J."/>
            <person name="Chakraborty R."/>
            <person name="Arkin A.P."/>
            <person name="Deutschbauer A."/>
        </authorList>
    </citation>
    <scope>NUCLEOTIDE SEQUENCE [LARGE SCALE GENOMIC DNA]</scope>
    <source>
        <strain evidence="10">4G11</strain>
    </source>
</reference>
<dbReference type="InterPro" id="IPR015424">
    <property type="entry name" value="PyrdxlP-dep_Trfase"/>
</dbReference>
<evidence type="ECO:0000256" key="7">
    <source>
        <dbReference type="ARBA" id="ARBA00047625"/>
    </source>
</evidence>
<evidence type="ECO:0000256" key="1">
    <source>
        <dbReference type="ARBA" id="ARBA00001933"/>
    </source>
</evidence>
<dbReference type="KEGG" id="cbw:RR42_s2263"/>
<dbReference type="Gene3D" id="3.40.640.10">
    <property type="entry name" value="Type I PLP-dependent aspartate aminotransferase-like (Major domain)"/>
    <property type="match status" value="1"/>
</dbReference>
<dbReference type="GO" id="GO:0019346">
    <property type="term" value="P:transsulfuration"/>
    <property type="evidence" value="ECO:0007669"/>
    <property type="project" value="InterPro"/>
</dbReference>
<dbReference type="InterPro" id="IPR000277">
    <property type="entry name" value="Cys/Met-Metab_PyrdxlP-dep_enz"/>
</dbReference>
<comment type="cofactor">
    <cofactor evidence="1 9">
        <name>pyridoxal 5'-phosphate</name>
        <dbReference type="ChEBI" id="CHEBI:597326"/>
    </cofactor>
</comment>
<feature type="modified residue" description="N6-(pyridoxal phosphate)lysine" evidence="8">
    <location>
        <position position="209"/>
    </location>
</feature>
<dbReference type="GO" id="GO:0030170">
    <property type="term" value="F:pyridoxal phosphate binding"/>
    <property type="evidence" value="ECO:0007669"/>
    <property type="project" value="InterPro"/>
</dbReference>
<evidence type="ECO:0000256" key="4">
    <source>
        <dbReference type="ARBA" id="ARBA00023239"/>
    </source>
</evidence>
<dbReference type="Pfam" id="PF01053">
    <property type="entry name" value="Cys_Met_Meta_PP"/>
    <property type="match status" value="1"/>
</dbReference>
<organism evidence="10 11">
    <name type="scientific">Cupriavidus basilensis</name>
    <dbReference type="NCBI Taxonomy" id="68895"/>
    <lineage>
        <taxon>Bacteria</taxon>
        <taxon>Pseudomonadati</taxon>
        <taxon>Pseudomonadota</taxon>
        <taxon>Betaproteobacteria</taxon>
        <taxon>Burkholderiales</taxon>
        <taxon>Burkholderiaceae</taxon>
        <taxon>Cupriavidus</taxon>
    </lineage>
</organism>
<dbReference type="CDD" id="cd00614">
    <property type="entry name" value="CGS_like"/>
    <property type="match status" value="1"/>
</dbReference>
<keyword evidence="11" id="KW-1185">Reference proteome</keyword>
<dbReference type="PANTHER" id="PTHR43500:SF1">
    <property type="entry name" value="CYSTATHIONINE BETA-LYASE-RELATED"/>
    <property type="match status" value="1"/>
</dbReference>
<evidence type="ECO:0000256" key="3">
    <source>
        <dbReference type="ARBA" id="ARBA00022898"/>
    </source>
</evidence>
<evidence type="ECO:0000256" key="5">
    <source>
        <dbReference type="ARBA" id="ARBA00046315"/>
    </source>
</evidence>
<dbReference type="Gene3D" id="3.90.1150.10">
    <property type="entry name" value="Aspartate Aminotransferase, domain 1"/>
    <property type="match status" value="1"/>
</dbReference>
<dbReference type="InterPro" id="IPR006233">
    <property type="entry name" value="Cys_b_lyase_bac"/>
</dbReference>
<dbReference type="EMBL" id="CP010537">
    <property type="protein sequence ID" value="AJG23845.1"/>
    <property type="molecule type" value="Genomic_DNA"/>
</dbReference>
<dbReference type="NCBIfam" id="TIGR01324">
    <property type="entry name" value="cysta_beta_ly_B"/>
    <property type="match status" value="1"/>
</dbReference>
<evidence type="ECO:0000313" key="11">
    <source>
        <dbReference type="Proteomes" id="UP000031843"/>
    </source>
</evidence>
<evidence type="ECO:0000256" key="2">
    <source>
        <dbReference type="ARBA" id="ARBA00009077"/>
    </source>
</evidence>
<proteinExistence type="inferred from homology"/>
<dbReference type="GO" id="GO:0019450">
    <property type="term" value="P:L-cysteine catabolic process to pyruvate"/>
    <property type="evidence" value="ECO:0007669"/>
    <property type="project" value="TreeGrafter"/>
</dbReference>
<dbReference type="PANTHER" id="PTHR43500">
    <property type="entry name" value="CYSTATHIONINE BETA-LYASE-RELATED"/>
    <property type="match status" value="1"/>
</dbReference>
<dbReference type="PROSITE" id="PS00868">
    <property type="entry name" value="CYS_MET_METAB_PP"/>
    <property type="match status" value="1"/>
</dbReference>
<dbReference type="GO" id="GO:0047804">
    <property type="term" value="F:cysteine-S-conjugate beta-lyase activity"/>
    <property type="evidence" value="ECO:0007669"/>
    <property type="project" value="UniProtKB-EC"/>
</dbReference>
<dbReference type="InterPro" id="IPR015421">
    <property type="entry name" value="PyrdxlP-dep_Trfase_major"/>
</dbReference>
<sequence>MSHHRDTQLIHAGTPPFVQGHGPVNVPVVRTSTVRFENSDAYDDIRARHARGERVSSYGRHGMDTHRALEDAIAGLEGGNRAFLAPSGLAAISLTFLALLSPGDHALVVDSVYAPVRRLEQTLLRRLGIEVSYFSPSQDDLDALIRPNTRLLYLESPSSLLYEVLDLPRLVQIAHRHGVVVATDNTWASGHALQPLALGVDISILASTKYISGHSDLMQGAVVVKDEALARRIADAHDGFGLAISADDAYLALRGIRTLAVRLAQHQRNALAVAQFLEAHEAVGRVFYPALPSDPGHALWLRDFSGANGLVSFSLPTADVAAARKLVDSLSLFGLGASWGGYESLVQVAAPERLAEHSYWRGAEPVIRLHIGLEAPEDLIADLAQGLAATVQASVPQRRAAA</sequence>
<dbReference type="RefSeq" id="WP_043355809.1">
    <property type="nucleotide sequence ID" value="NZ_CP010537.1"/>
</dbReference>
<keyword evidence="4 10" id="KW-0456">Lyase</keyword>
<dbReference type="OrthoDB" id="9805807at2"/>
<dbReference type="PIRSF" id="PIRSF001434">
    <property type="entry name" value="CGS"/>
    <property type="match status" value="1"/>
</dbReference>